<keyword evidence="5 16" id="KW-0963">Cytoplasm</keyword>
<dbReference type="SUPFAM" id="SSF56176">
    <property type="entry name" value="FAD-binding/transporter-associated domain-like"/>
    <property type="match status" value="1"/>
</dbReference>
<dbReference type="AlphaFoldDB" id="A0A081LFC8"/>
<dbReference type="NCBIfam" id="NF010480">
    <property type="entry name" value="PRK13905.1"/>
    <property type="match status" value="1"/>
</dbReference>
<protein>
    <recommendedName>
        <fullName evidence="16">UDP-N-acetylenolpyruvoylglucosamine reductase</fullName>
        <ecNumber evidence="16">1.3.1.98</ecNumber>
    </recommendedName>
    <alternativeName>
        <fullName evidence="16">UDP-N-acetylmuramate dehydrogenase</fullName>
    </alternativeName>
</protein>
<evidence type="ECO:0000256" key="8">
    <source>
        <dbReference type="ARBA" id="ARBA00022827"/>
    </source>
</evidence>
<dbReference type="Pfam" id="PF02873">
    <property type="entry name" value="MurB_C"/>
    <property type="match status" value="1"/>
</dbReference>
<dbReference type="InterPro" id="IPR016169">
    <property type="entry name" value="FAD-bd_PCMH_sub2"/>
</dbReference>
<dbReference type="GO" id="GO:0005829">
    <property type="term" value="C:cytosol"/>
    <property type="evidence" value="ECO:0007669"/>
    <property type="project" value="TreeGrafter"/>
</dbReference>
<evidence type="ECO:0000313" key="18">
    <source>
        <dbReference type="EMBL" id="KEP27954.1"/>
    </source>
</evidence>
<dbReference type="GO" id="GO:0071555">
    <property type="term" value="P:cell wall organization"/>
    <property type="evidence" value="ECO:0007669"/>
    <property type="project" value="UniProtKB-KW"/>
</dbReference>
<organism evidence="18 19">
    <name type="scientific">Bacillus zhangzhouensis</name>
    <dbReference type="NCBI Taxonomy" id="1178540"/>
    <lineage>
        <taxon>Bacteria</taxon>
        <taxon>Bacillati</taxon>
        <taxon>Bacillota</taxon>
        <taxon>Bacilli</taxon>
        <taxon>Bacillales</taxon>
        <taxon>Bacillaceae</taxon>
        <taxon>Bacillus</taxon>
    </lineage>
</organism>
<evidence type="ECO:0000256" key="10">
    <source>
        <dbReference type="ARBA" id="ARBA00022960"/>
    </source>
</evidence>
<comment type="cofactor">
    <cofactor evidence="1 16">
        <name>FAD</name>
        <dbReference type="ChEBI" id="CHEBI:57692"/>
    </cofactor>
</comment>
<reference evidence="18 19" key="1">
    <citation type="submission" date="2012-09" db="EMBL/GenBank/DDBJ databases">
        <title>Genome Sequence of Bacillus sp. DW5-4.</title>
        <authorList>
            <person name="Lai Q."/>
            <person name="Liu Y."/>
            <person name="Shao Z."/>
        </authorList>
    </citation>
    <scope>NUCLEOTIDE SEQUENCE [LARGE SCALE GENOMIC DNA]</scope>
    <source>
        <strain evidence="18 19">DW5-4</strain>
    </source>
</reference>
<keyword evidence="13 16" id="KW-0131">Cell cycle</keyword>
<keyword evidence="19" id="KW-1185">Reference proteome</keyword>
<dbReference type="GO" id="GO:0008762">
    <property type="term" value="F:UDP-N-acetylmuramate dehydrogenase activity"/>
    <property type="evidence" value="ECO:0007669"/>
    <property type="project" value="UniProtKB-UniRule"/>
</dbReference>
<evidence type="ECO:0000256" key="7">
    <source>
        <dbReference type="ARBA" id="ARBA00022630"/>
    </source>
</evidence>
<dbReference type="EMBL" id="JOTP01000002">
    <property type="protein sequence ID" value="KEP27954.1"/>
    <property type="molecule type" value="Genomic_DNA"/>
</dbReference>
<keyword evidence="6 16" id="KW-0132">Cell division</keyword>
<dbReference type="InterPro" id="IPR011601">
    <property type="entry name" value="MurB_C"/>
</dbReference>
<feature type="active site" evidence="16">
    <location>
        <position position="295"/>
    </location>
</feature>
<evidence type="ECO:0000256" key="5">
    <source>
        <dbReference type="ARBA" id="ARBA00022490"/>
    </source>
</evidence>
<evidence type="ECO:0000313" key="19">
    <source>
        <dbReference type="Proteomes" id="UP000028091"/>
    </source>
</evidence>
<gene>
    <name evidence="16" type="primary">murB</name>
    <name evidence="18" type="ORF">BA70_07725</name>
</gene>
<dbReference type="PANTHER" id="PTHR21071:SF5">
    <property type="entry name" value="UDP-N-ACETYLENOLPYRUVOYLGLUCOSAMINE REDUCTASE"/>
    <property type="match status" value="1"/>
</dbReference>
<dbReference type="GO" id="GO:0051301">
    <property type="term" value="P:cell division"/>
    <property type="evidence" value="ECO:0007669"/>
    <property type="project" value="UniProtKB-KW"/>
</dbReference>
<dbReference type="InterPro" id="IPR036318">
    <property type="entry name" value="FAD-bd_PCMH-like_sf"/>
</dbReference>
<dbReference type="Proteomes" id="UP000028091">
    <property type="component" value="Unassembled WGS sequence"/>
</dbReference>
<feature type="active site" evidence="16">
    <location>
        <position position="174"/>
    </location>
</feature>
<comment type="caution">
    <text evidence="18">The sequence shown here is derived from an EMBL/GenBank/DDBJ whole genome shotgun (WGS) entry which is preliminary data.</text>
</comment>
<feature type="domain" description="FAD-binding PCMH-type" evidence="17">
    <location>
        <begin position="30"/>
        <end position="196"/>
    </location>
</feature>
<keyword evidence="7 16" id="KW-0285">Flavoprotein</keyword>
<keyword evidence="8 16" id="KW-0274">FAD</keyword>
<feature type="active site" description="Proton donor" evidence="16">
    <location>
        <position position="225"/>
    </location>
</feature>
<sequence length="303" mass="33235">MENLKNELLEAQVGKVLENEPLANHTTMKIGGPADLLIIPKDVDAVKTIMDQVKKYHANWTVIGRGSNLLVLDKGIRGVVLKLGAGLDHLTVNDEEITVGGGYSVVRLATSLSKQGLSGLEFAAGIPGSIGGAVYMNAGAHGSDISNILVKARILFEDGSIEWLTNEQMNFSYRTSVLQKERPGIVLEAVFKLKQDDREKITKKMQQNKDYRKETQPYNRPCAGSIFRNPLPEYAGQLVEKANLKGYQIGGARISDMHGNFIVNAGGATAQDVLDLIQYIQKKIKEDYNVDMHTEVEIIGEAN</sequence>
<comment type="subcellular location">
    <subcellularLocation>
        <location evidence="3 16">Cytoplasm</location>
    </subcellularLocation>
</comment>
<dbReference type="NCBIfam" id="TIGR00179">
    <property type="entry name" value="murB"/>
    <property type="match status" value="1"/>
</dbReference>
<evidence type="ECO:0000256" key="13">
    <source>
        <dbReference type="ARBA" id="ARBA00023306"/>
    </source>
</evidence>
<evidence type="ECO:0000256" key="16">
    <source>
        <dbReference type="HAMAP-Rule" id="MF_00037"/>
    </source>
</evidence>
<dbReference type="InterPro" id="IPR016166">
    <property type="entry name" value="FAD-bd_PCMH"/>
</dbReference>
<dbReference type="InterPro" id="IPR003170">
    <property type="entry name" value="MurB"/>
</dbReference>
<keyword evidence="11 16" id="KW-0573">Peptidoglycan synthesis</keyword>
<dbReference type="eggNOG" id="COG0812">
    <property type="taxonomic scope" value="Bacteria"/>
</dbReference>
<dbReference type="Gene3D" id="3.30.43.10">
    <property type="entry name" value="Uridine Diphospho-n-acetylenolpyruvylglucosamine Reductase, domain 2"/>
    <property type="match status" value="1"/>
</dbReference>
<evidence type="ECO:0000256" key="6">
    <source>
        <dbReference type="ARBA" id="ARBA00022618"/>
    </source>
</evidence>
<evidence type="ECO:0000256" key="4">
    <source>
        <dbReference type="ARBA" id="ARBA00004752"/>
    </source>
</evidence>
<comment type="similarity">
    <text evidence="16">Belongs to the MurB family.</text>
</comment>
<evidence type="ECO:0000256" key="2">
    <source>
        <dbReference type="ARBA" id="ARBA00003921"/>
    </source>
</evidence>
<dbReference type="GO" id="GO:0008360">
    <property type="term" value="P:regulation of cell shape"/>
    <property type="evidence" value="ECO:0007669"/>
    <property type="project" value="UniProtKB-KW"/>
</dbReference>
<evidence type="ECO:0000256" key="15">
    <source>
        <dbReference type="ARBA" id="ARBA00048914"/>
    </source>
</evidence>
<dbReference type="InterPro" id="IPR006094">
    <property type="entry name" value="Oxid_FAD_bind_N"/>
</dbReference>
<name>A0A081LFC8_9BACI</name>
<dbReference type="HAMAP" id="MF_00037">
    <property type="entry name" value="MurB"/>
    <property type="match status" value="1"/>
</dbReference>
<keyword evidence="10 16" id="KW-0133">Cell shape</keyword>
<dbReference type="Gene3D" id="3.90.78.10">
    <property type="entry name" value="UDP-N-acetylenolpyruvoylglucosamine reductase, C-terminal domain"/>
    <property type="match status" value="1"/>
</dbReference>
<evidence type="ECO:0000256" key="12">
    <source>
        <dbReference type="ARBA" id="ARBA00023002"/>
    </source>
</evidence>
<evidence type="ECO:0000256" key="11">
    <source>
        <dbReference type="ARBA" id="ARBA00022984"/>
    </source>
</evidence>
<dbReference type="RefSeq" id="WP_034317988.1">
    <property type="nucleotide sequence ID" value="NZ_JOTP01000002.1"/>
</dbReference>
<comment type="pathway">
    <text evidence="4 16">Cell wall biogenesis; peptidoglycan biosynthesis.</text>
</comment>
<dbReference type="OrthoDB" id="9804753at2"/>
<keyword evidence="12 16" id="KW-0560">Oxidoreductase</keyword>
<dbReference type="GO" id="GO:0071949">
    <property type="term" value="F:FAD binding"/>
    <property type="evidence" value="ECO:0007669"/>
    <property type="project" value="InterPro"/>
</dbReference>
<comment type="function">
    <text evidence="2 16">Cell wall formation.</text>
</comment>
<dbReference type="InterPro" id="IPR016167">
    <property type="entry name" value="FAD-bd_PCMH_sub1"/>
</dbReference>
<keyword evidence="14 16" id="KW-0961">Cell wall biogenesis/degradation</keyword>
<comment type="catalytic activity">
    <reaction evidence="15 16">
        <text>UDP-N-acetyl-alpha-D-muramate + NADP(+) = UDP-N-acetyl-3-O-(1-carboxyvinyl)-alpha-D-glucosamine + NADPH + H(+)</text>
        <dbReference type="Rhea" id="RHEA:12248"/>
        <dbReference type="ChEBI" id="CHEBI:15378"/>
        <dbReference type="ChEBI" id="CHEBI:57783"/>
        <dbReference type="ChEBI" id="CHEBI:58349"/>
        <dbReference type="ChEBI" id="CHEBI:68483"/>
        <dbReference type="ChEBI" id="CHEBI:70757"/>
        <dbReference type="EC" id="1.3.1.98"/>
    </reaction>
</comment>
<dbReference type="Pfam" id="PF01565">
    <property type="entry name" value="FAD_binding_4"/>
    <property type="match status" value="1"/>
</dbReference>
<dbReference type="InterPro" id="IPR036635">
    <property type="entry name" value="MurB_C_sf"/>
</dbReference>
<dbReference type="SUPFAM" id="SSF56194">
    <property type="entry name" value="Uridine diphospho-N-Acetylenolpyruvylglucosamine reductase, MurB, C-terminal domain"/>
    <property type="match status" value="1"/>
</dbReference>
<proteinExistence type="inferred from homology"/>
<dbReference type="PANTHER" id="PTHR21071">
    <property type="entry name" value="UDP-N-ACETYLENOLPYRUVOYLGLUCOSAMINE REDUCTASE"/>
    <property type="match status" value="1"/>
</dbReference>
<evidence type="ECO:0000256" key="14">
    <source>
        <dbReference type="ARBA" id="ARBA00023316"/>
    </source>
</evidence>
<keyword evidence="9 16" id="KW-0521">NADP</keyword>
<dbReference type="EC" id="1.3.1.98" evidence="16"/>
<evidence type="ECO:0000256" key="3">
    <source>
        <dbReference type="ARBA" id="ARBA00004496"/>
    </source>
</evidence>
<dbReference type="UniPathway" id="UPA00219"/>
<evidence type="ECO:0000259" key="17">
    <source>
        <dbReference type="PROSITE" id="PS51387"/>
    </source>
</evidence>
<dbReference type="Gene3D" id="3.30.465.10">
    <property type="match status" value="1"/>
</dbReference>
<dbReference type="PROSITE" id="PS51387">
    <property type="entry name" value="FAD_PCMH"/>
    <property type="match status" value="1"/>
</dbReference>
<evidence type="ECO:0000256" key="9">
    <source>
        <dbReference type="ARBA" id="ARBA00022857"/>
    </source>
</evidence>
<dbReference type="GO" id="GO:0009252">
    <property type="term" value="P:peptidoglycan biosynthetic process"/>
    <property type="evidence" value="ECO:0007669"/>
    <property type="project" value="UniProtKB-UniRule"/>
</dbReference>
<evidence type="ECO:0000256" key="1">
    <source>
        <dbReference type="ARBA" id="ARBA00001974"/>
    </source>
</evidence>
<accession>A0A081LFC8</accession>